<evidence type="ECO:0000256" key="4">
    <source>
        <dbReference type="ARBA" id="ARBA00022525"/>
    </source>
</evidence>
<evidence type="ECO:0000256" key="10">
    <source>
        <dbReference type="SAM" id="SignalP"/>
    </source>
</evidence>
<feature type="chain" id="PRO_5036463043" description="Galacturan 1,4-alpha-galacturonidase" evidence="10">
    <location>
        <begin position="23"/>
        <end position="406"/>
    </location>
</feature>
<keyword evidence="3" id="KW-0134">Cell wall</keyword>
<accession>A0A8X8XRE0</accession>
<evidence type="ECO:0000256" key="3">
    <source>
        <dbReference type="ARBA" id="ARBA00022512"/>
    </source>
</evidence>
<feature type="active site" evidence="8">
    <location>
        <position position="254"/>
    </location>
</feature>
<evidence type="ECO:0000256" key="7">
    <source>
        <dbReference type="ARBA" id="ARBA00023316"/>
    </source>
</evidence>
<dbReference type="Pfam" id="PF00295">
    <property type="entry name" value="Glyco_hydro_28"/>
    <property type="match status" value="1"/>
</dbReference>
<name>A0A8X8XRE0_SALSN</name>
<dbReference type="SUPFAM" id="SSF51126">
    <property type="entry name" value="Pectin lyase-like"/>
    <property type="match status" value="1"/>
</dbReference>
<dbReference type="PROSITE" id="PS00502">
    <property type="entry name" value="POLYGALACTURONASE"/>
    <property type="match status" value="1"/>
</dbReference>
<comment type="subcellular location">
    <subcellularLocation>
        <location evidence="1">Secreted</location>
        <location evidence="1">Cell wall</location>
    </subcellularLocation>
</comment>
<dbReference type="InterPro" id="IPR011050">
    <property type="entry name" value="Pectin_lyase_fold/virulence"/>
</dbReference>
<dbReference type="InterPro" id="IPR012334">
    <property type="entry name" value="Pectin_lyas_fold"/>
</dbReference>
<dbReference type="GO" id="GO:0005975">
    <property type="term" value="P:carbohydrate metabolic process"/>
    <property type="evidence" value="ECO:0007669"/>
    <property type="project" value="InterPro"/>
</dbReference>
<evidence type="ECO:0000256" key="1">
    <source>
        <dbReference type="ARBA" id="ARBA00004191"/>
    </source>
</evidence>
<sequence length="406" mass="44102">MTTATLLLLLLCYIVNVSCVVALPPKVFNVMAYGAVNDGTKDNVKVKKKKKKKNIHMAFSAAWKDACEYEGRGRVVIPRGVYALGSVIFTGYCRGTMSFIIHGSLRAPTDRQSFSLDTWIGFRYVEYLTIKGGGYLDGQGHVAWHYNDCSTNFKCSKLPASLRLDFVRNSWIHHIRSINSKNTHLNIFACHNITISNVRINAPADSPNTDGIHIGSSANIRILNSTIRTGDDCVSMVSGSRGIEVANVRCGPGHGISIGSLGRSHAEEPVTDITVRNTTFVATDNGVRIKTWAPSDATSASNITFQDINMIAVANPILIDQVYCPSGNCLEAQSNVEIRDVVFKNIRGTSSSEVAVKLQCSRARPCRNVKLVDINLAYRGLRGKSRAVCVNALGSSSGTQIPSGCL</sequence>
<reference evidence="11" key="2">
    <citation type="submission" date="2020-08" db="EMBL/GenBank/DDBJ databases">
        <title>Plant Genome Project.</title>
        <authorList>
            <person name="Zhang R.-G."/>
        </authorList>
    </citation>
    <scope>NUCLEOTIDE SEQUENCE</scope>
    <source>
        <strain evidence="11">Huo1</strain>
        <tissue evidence="11">Leaf</tissue>
    </source>
</reference>
<evidence type="ECO:0000313" key="11">
    <source>
        <dbReference type="EMBL" id="KAG6416810.1"/>
    </source>
</evidence>
<evidence type="ECO:0000256" key="5">
    <source>
        <dbReference type="ARBA" id="ARBA00022801"/>
    </source>
</evidence>
<dbReference type="PANTHER" id="PTHR31375">
    <property type="match status" value="1"/>
</dbReference>
<keyword evidence="6 9" id="KW-0326">Glycosidase</keyword>
<dbReference type="SMART" id="SM00710">
    <property type="entry name" value="PbH1"/>
    <property type="match status" value="6"/>
</dbReference>
<reference evidence="11" key="1">
    <citation type="submission" date="2018-01" db="EMBL/GenBank/DDBJ databases">
        <authorList>
            <person name="Mao J.F."/>
        </authorList>
    </citation>
    <scope>NUCLEOTIDE SEQUENCE</scope>
    <source>
        <strain evidence="11">Huo1</strain>
        <tissue evidence="11">Leaf</tissue>
    </source>
</reference>
<feature type="signal peptide" evidence="10">
    <location>
        <begin position="1"/>
        <end position="22"/>
    </location>
</feature>
<keyword evidence="7" id="KW-0961">Cell wall biogenesis/degradation</keyword>
<evidence type="ECO:0000313" key="12">
    <source>
        <dbReference type="Proteomes" id="UP000298416"/>
    </source>
</evidence>
<comment type="caution">
    <text evidence="11">The sequence shown here is derived from an EMBL/GenBank/DDBJ whole genome shotgun (WGS) entry which is preliminary data.</text>
</comment>
<evidence type="ECO:0008006" key="13">
    <source>
        <dbReference type="Google" id="ProtNLM"/>
    </source>
</evidence>
<organism evidence="11">
    <name type="scientific">Salvia splendens</name>
    <name type="common">Scarlet sage</name>
    <dbReference type="NCBI Taxonomy" id="180675"/>
    <lineage>
        <taxon>Eukaryota</taxon>
        <taxon>Viridiplantae</taxon>
        <taxon>Streptophyta</taxon>
        <taxon>Embryophyta</taxon>
        <taxon>Tracheophyta</taxon>
        <taxon>Spermatophyta</taxon>
        <taxon>Magnoliopsida</taxon>
        <taxon>eudicotyledons</taxon>
        <taxon>Gunneridae</taxon>
        <taxon>Pentapetalae</taxon>
        <taxon>asterids</taxon>
        <taxon>lamiids</taxon>
        <taxon>Lamiales</taxon>
        <taxon>Lamiaceae</taxon>
        <taxon>Nepetoideae</taxon>
        <taxon>Mentheae</taxon>
        <taxon>Salviinae</taxon>
        <taxon>Salvia</taxon>
        <taxon>Salvia subgen. Calosphace</taxon>
        <taxon>core Calosphace</taxon>
    </lineage>
</organism>
<evidence type="ECO:0000256" key="2">
    <source>
        <dbReference type="ARBA" id="ARBA00008834"/>
    </source>
</evidence>
<dbReference type="InterPro" id="IPR000743">
    <property type="entry name" value="Glyco_hydro_28"/>
</dbReference>
<dbReference type="FunFam" id="2.160.20.10:FF:000004">
    <property type="entry name" value="Pectin lyase-like superfamily protein"/>
    <property type="match status" value="1"/>
</dbReference>
<keyword evidence="12" id="KW-1185">Reference proteome</keyword>
<dbReference type="EMBL" id="PNBA02000008">
    <property type="protein sequence ID" value="KAG6416810.1"/>
    <property type="molecule type" value="Genomic_DNA"/>
</dbReference>
<dbReference type="GO" id="GO:0071555">
    <property type="term" value="P:cell wall organization"/>
    <property type="evidence" value="ECO:0007669"/>
    <property type="project" value="UniProtKB-KW"/>
</dbReference>
<gene>
    <name evidence="11" type="ORF">SASPL_124250</name>
</gene>
<evidence type="ECO:0000256" key="6">
    <source>
        <dbReference type="ARBA" id="ARBA00023295"/>
    </source>
</evidence>
<evidence type="ECO:0000256" key="8">
    <source>
        <dbReference type="PROSITE-ProRule" id="PRU10052"/>
    </source>
</evidence>
<keyword evidence="10" id="KW-0732">Signal</keyword>
<evidence type="ECO:0000256" key="9">
    <source>
        <dbReference type="RuleBase" id="RU361169"/>
    </source>
</evidence>
<dbReference type="AlphaFoldDB" id="A0A8X8XRE0"/>
<protein>
    <recommendedName>
        <fullName evidence="13">Galacturan 1,4-alpha-galacturonidase</fullName>
    </recommendedName>
</protein>
<dbReference type="Gene3D" id="2.160.20.10">
    <property type="entry name" value="Single-stranded right-handed beta-helix, Pectin lyase-like"/>
    <property type="match status" value="1"/>
</dbReference>
<dbReference type="GO" id="GO:0004650">
    <property type="term" value="F:polygalacturonase activity"/>
    <property type="evidence" value="ECO:0007669"/>
    <property type="project" value="InterPro"/>
</dbReference>
<dbReference type="InterPro" id="IPR006626">
    <property type="entry name" value="PbH1"/>
</dbReference>
<comment type="similarity">
    <text evidence="2 9">Belongs to the glycosyl hydrolase 28 family.</text>
</comment>
<keyword evidence="5 9" id="KW-0378">Hydrolase</keyword>
<dbReference type="Proteomes" id="UP000298416">
    <property type="component" value="Unassembled WGS sequence"/>
</dbReference>
<proteinExistence type="inferred from homology"/>
<keyword evidence="4" id="KW-0964">Secreted</keyword>